<dbReference type="PANTHER" id="PTHR43389:SF4">
    <property type="entry name" value="V-TYPE PROTON ATPASE SUBUNIT B"/>
    <property type="match status" value="1"/>
</dbReference>
<evidence type="ECO:0000313" key="5">
    <source>
        <dbReference type="EMBL" id="GAI20673.1"/>
    </source>
</evidence>
<dbReference type="InterPro" id="IPR022879">
    <property type="entry name" value="V-ATPase_su_B/beta"/>
</dbReference>
<proteinExistence type="inferred from homology"/>
<feature type="domain" description="ATP synthase A/B type C-terminal" evidence="4">
    <location>
        <begin position="3"/>
        <end position="69"/>
    </location>
</feature>
<evidence type="ECO:0000256" key="2">
    <source>
        <dbReference type="ARBA" id="ARBA00022448"/>
    </source>
</evidence>
<organism evidence="5">
    <name type="scientific">marine sediment metagenome</name>
    <dbReference type="NCBI Taxonomy" id="412755"/>
    <lineage>
        <taxon>unclassified sequences</taxon>
        <taxon>metagenomes</taxon>
        <taxon>ecological metagenomes</taxon>
    </lineage>
</organism>
<dbReference type="InterPro" id="IPR055190">
    <property type="entry name" value="ATP-synt_VA_C"/>
</dbReference>
<dbReference type="GO" id="GO:0006811">
    <property type="term" value="P:monoatomic ion transport"/>
    <property type="evidence" value="ECO:0007669"/>
    <property type="project" value="UniProtKB-KW"/>
</dbReference>
<comment type="similarity">
    <text evidence="1">Belongs to the ATPase alpha/beta chains family.</text>
</comment>
<dbReference type="PANTHER" id="PTHR43389">
    <property type="entry name" value="V-TYPE PROTON ATPASE SUBUNIT B"/>
    <property type="match status" value="1"/>
</dbReference>
<name>X1LNK6_9ZZZZ</name>
<evidence type="ECO:0000256" key="1">
    <source>
        <dbReference type="ARBA" id="ARBA00008936"/>
    </source>
</evidence>
<sequence>LALVMGEATLSEMDKKYLRFADEFEQEFVSQAENENREIEETLDIGWNLLKMIPTPELKRVRDEFIEKYGNREEPKE</sequence>
<accession>X1LNK6</accession>
<dbReference type="Pfam" id="PF22919">
    <property type="entry name" value="ATP-synt_VA_C"/>
    <property type="match status" value="1"/>
</dbReference>
<keyword evidence="3" id="KW-0406">Ion transport</keyword>
<protein>
    <recommendedName>
        <fullName evidence="4">ATP synthase A/B type C-terminal domain-containing protein</fullName>
    </recommendedName>
</protein>
<dbReference type="EMBL" id="BARV01017204">
    <property type="protein sequence ID" value="GAI20673.1"/>
    <property type="molecule type" value="Genomic_DNA"/>
</dbReference>
<evidence type="ECO:0000256" key="3">
    <source>
        <dbReference type="ARBA" id="ARBA00023065"/>
    </source>
</evidence>
<reference evidence="5" key="1">
    <citation type="journal article" date="2014" name="Front. Microbiol.">
        <title>High frequency of phylogenetically diverse reductive dehalogenase-homologous genes in deep subseafloor sedimentary metagenomes.</title>
        <authorList>
            <person name="Kawai M."/>
            <person name="Futagami T."/>
            <person name="Toyoda A."/>
            <person name="Takaki Y."/>
            <person name="Nishi S."/>
            <person name="Hori S."/>
            <person name="Arai W."/>
            <person name="Tsubouchi T."/>
            <person name="Morono Y."/>
            <person name="Uchiyama I."/>
            <person name="Ito T."/>
            <person name="Fujiyama A."/>
            <person name="Inagaki F."/>
            <person name="Takami H."/>
        </authorList>
    </citation>
    <scope>NUCLEOTIDE SEQUENCE</scope>
    <source>
        <strain evidence="5">Expedition CK06-06</strain>
    </source>
</reference>
<evidence type="ECO:0000259" key="4">
    <source>
        <dbReference type="Pfam" id="PF22919"/>
    </source>
</evidence>
<keyword evidence="2" id="KW-0813">Transport</keyword>
<dbReference type="Gene3D" id="3.40.50.12240">
    <property type="match status" value="1"/>
</dbReference>
<dbReference type="AlphaFoldDB" id="X1LNK6"/>
<comment type="caution">
    <text evidence="5">The sequence shown here is derived from an EMBL/GenBank/DDBJ whole genome shotgun (WGS) entry which is preliminary data.</text>
</comment>
<gene>
    <name evidence="5" type="ORF">S06H3_29373</name>
</gene>
<feature type="non-terminal residue" evidence="5">
    <location>
        <position position="1"/>
    </location>
</feature>